<feature type="compositionally biased region" description="Polar residues" evidence="1">
    <location>
        <begin position="91"/>
        <end position="100"/>
    </location>
</feature>
<evidence type="ECO:0000313" key="3">
    <source>
        <dbReference type="Proteomes" id="UP000663827"/>
    </source>
</evidence>
<dbReference type="EMBL" id="CAJNJQ010003802">
    <property type="protein sequence ID" value="CAE7204899.1"/>
    <property type="molecule type" value="Genomic_DNA"/>
</dbReference>
<reference evidence="2" key="1">
    <citation type="submission" date="2021-01" db="EMBL/GenBank/DDBJ databases">
        <authorList>
            <person name="Kaushik A."/>
        </authorList>
    </citation>
    <scope>NUCLEOTIDE SEQUENCE</scope>
    <source>
        <strain evidence="2">AG5</strain>
    </source>
</reference>
<proteinExistence type="predicted"/>
<dbReference type="AlphaFoldDB" id="A0A8H3HYC9"/>
<protein>
    <submittedName>
        <fullName evidence="2">Uncharacterized protein</fullName>
    </submittedName>
</protein>
<name>A0A8H3HYC9_9AGAM</name>
<comment type="caution">
    <text evidence="2">The sequence shown here is derived from an EMBL/GenBank/DDBJ whole genome shotgun (WGS) entry which is preliminary data.</text>
</comment>
<feature type="region of interest" description="Disordered" evidence="1">
    <location>
        <begin position="43"/>
        <end position="74"/>
    </location>
</feature>
<organism evidence="2 3">
    <name type="scientific">Rhizoctonia solani</name>
    <dbReference type="NCBI Taxonomy" id="456999"/>
    <lineage>
        <taxon>Eukaryota</taxon>
        <taxon>Fungi</taxon>
        <taxon>Dikarya</taxon>
        <taxon>Basidiomycota</taxon>
        <taxon>Agaricomycotina</taxon>
        <taxon>Agaricomycetes</taxon>
        <taxon>Cantharellales</taxon>
        <taxon>Ceratobasidiaceae</taxon>
        <taxon>Rhizoctonia</taxon>
    </lineage>
</organism>
<sequence length="168" mass="18347">MGNYTRRNLASLVELYFLLRAIKRLAAEYKTELEKSSNKLLERIKANPPADEWAEPQQGGGSNSRQGMTRALSKLEQWDANDRINAYNKGVSNCDSSSLWQPDLVESNDSDLSDKDSDSPHSPQLEVPSPVADQTPNSTHDQDTSCVAPKDGVEGRGSVTSPTGLLGN</sequence>
<gene>
    <name evidence="2" type="ORF">RDB_LOCUS142615</name>
</gene>
<accession>A0A8H3HYC9</accession>
<feature type="compositionally biased region" description="Polar residues" evidence="1">
    <location>
        <begin position="158"/>
        <end position="168"/>
    </location>
</feature>
<evidence type="ECO:0000256" key="1">
    <source>
        <dbReference type="SAM" id="MobiDB-lite"/>
    </source>
</evidence>
<feature type="region of interest" description="Disordered" evidence="1">
    <location>
        <begin position="91"/>
        <end position="168"/>
    </location>
</feature>
<evidence type="ECO:0000313" key="2">
    <source>
        <dbReference type="EMBL" id="CAE7204899.1"/>
    </source>
</evidence>
<dbReference type="Proteomes" id="UP000663827">
    <property type="component" value="Unassembled WGS sequence"/>
</dbReference>